<protein>
    <submittedName>
        <fullName evidence="1">Uncharacterized protein</fullName>
    </submittedName>
</protein>
<organism evidence="1 2">
    <name type="scientific">Adineta ricciae</name>
    <name type="common">Rotifer</name>
    <dbReference type="NCBI Taxonomy" id="249248"/>
    <lineage>
        <taxon>Eukaryota</taxon>
        <taxon>Metazoa</taxon>
        <taxon>Spiralia</taxon>
        <taxon>Gnathifera</taxon>
        <taxon>Rotifera</taxon>
        <taxon>Eurotatoria</taxon>
        <taxon>Bdelloidea</taxon>
        <taxon>Adinetida</taxon>
        <taxon>Adinetidae</taxon>
        <taxon>Adineta</taxon>
    </lineage>
</organism>
<evidence type="ECO:0000313" key="2">
    <source>
        <dbReference type="Proteomes" id="UP000663852"/>
    </source>
</evidence>
<dbReference type="AlphaFoldDB" id="A0A813TJT3"/>
<accession>A0A813TJT3</accession>
<name>A0A813TJT3_ADIRI</name>
<sequence>MGTCCCGTTPHEGFVGQWTDEKNVQLIINEAGNIQYNKMTEHSRVNFAGATRFSANEFFFCCCCCCLQGTYDNDDDGEPILVVNKTVLRRKTTNNKQITVLLEDVK</sequence>
<reference evidence="1" key="1">
    <citation type="submission" date="2021-02" db="EMBL/GenBank/DDBJ databases">
        <authorList>
            <person name="Nowell W R."/>
        </authorList>
    </citation>
    <scope>NUCLEOTIDE SEQUENCE</scope>
</reference>
<proteinExistence type="predicted"/>
<dbReference type="EMBL" id="CAJNOJ010000014">
    <property type="protein sequence ID" value="CAF0810127.1"/>
    <property type="molecule type" value="Genomic_DNA"/>
</dbReference>
<gene>
    <name evidence="1" type="ORF">EDS130_LOCUS5308</name>
</gene>
<comment type="caution">
    <text evidence="1">The sequence shown here is derived from an EMBL/GenBank/DDBJ whole genome shotgun (WGS) entry which is preliminary data.</text>
</comment>
<dbReference type="Proteomes" id="UP000663852">
    <property type="component" value="Unassembled WGS sequence"/>
</dbReference>
<evidence type="ECO:0000313" key="1">
    <source>
        <dbReference type="EMBL" id="CAF0810127.1"/>
    </source>
</evidence>